<sequence>MVSPGGPRPARPAVRWLVGALFAAVVAGLFAGPSAPPAKGEGKGRLKVTAVSSRPGVVSGDDALVRVDVPPYVTPGDVRVELNGREVTARFRPYGDGGDLLGLVRKVRRGANTLTASAPDARGGRLALTGHPATGPVFSGPHQRPFVCDTAAFRTVTGERLGRPLDKDCSVRTRVDHLYRTTGGEFVPLPRGDARPGDLATTTTSTGEKVPYIVRVETGTRNRGVYETAVLHDPRSGAPDPRRRGPGWNGRLVYGFGGGCAEGWYVQGRRTDGVMKDDLLRKGYAVASSSLNVFGNNCDDLLAAETVSMVKERFVETYGPPAFTIGSGCSGGSYQTHQIADNYPGLLDGILSGCSFPDVGFGTVGTVSDALLLDRYFGKRAPKRLRFSREQQRAVAGFGEWRSIARLAGEGRRIDPTAFCPARLPRAQRYARKGNPDGTRCDVFSHAVNVYGRDPATGTVRRPLDNTGVQYGLRALNKGTIDVDRFLDLNARVGGFDADARHTARRTAADPEATRRAYRTGRMLNGGGGLADVPVIDYREYTDDAPRGDLHMRFHSFSTRARLDKANGTHANQVMLVRERGRGFSLARLVTGMDRWLTGIKGDESGDPPIEKIVRHRPEKLTDACWTRGEKPRKIAEPQIAGVGTTACNTLYPVWPSPRMVAGAGVANDVVVCRKRPVNRADYAVEFTDRQFDRLRRVFRDGVCDWSRPGAGQRGLAGTWQSFGPR</sequence>
<evidence type="ECO:0000313" key="2">
    <source>
        <dbReference type="EMBL" id="GAA2067077.1"/>
    </source>
</evidence>
<name>A0ABN2VNX4_9ACTN</name>
<dbReference type="InterPro" id="IPR029058">
    <property type="entry name" value="AB_hydrolase_fold"/>
</dbReference>
<dbReference type="InterPro" id="IPR045556">
    <property type="entry name" value="DUF6351"/>
</dbReference>
<accession>A0ABN2VNX4</accession>
<keyword evidence="3" id="KW-1185">Reference proteome</keyword>
<dbReference type="SUPFAM" id="SSF53474">
    <property type="entry name" value="alpha/beta-Hydrolases"/>
    <property type="match status" value="1"/>
</dbReference>
<organism evidence="2 3">
    <name type="scientific">Streptomyces albiaxialis</name>
    <dbReference type="NCBI Taxonomy" id="329523"/>
    <lineage>
        <taxon>Bacteria</taxon>
        <taxon>Bacillati</taxon>
        <taxon>Actinomycetota</taxon>
        <taxon>Actinomycetes</taxon>
        <taxon>Kitasatosporales</taxon>
        <taxon>Streptomycetaceae</taxon>
        <taxon>Streptomyces</taxon>
    </lineage>
</organism>
<protein>
    <submittedName>
        <fullName evidence="2">DUF6351 family protein</fullName>
    </submittedName>
</protein>
<gene>
    <name evidence="2" type="ORF">GCM10009801_14090</name>
</gene>
<dbReference type="Pfam" id="PF19878">
    <property type="entry name" value="DUF6351"/>
    <property type="match status" value="1"/>
</dbReference>
<dbReference type="Proteomes" id="UP001500016">
    <property type="component" value="Unassembled WGS sequence"/>
</dbReference>
<proteinExistence type="predicted"/>
<evidence type="ECO:0000259" key="1">
    <source>
        <dbReference type="Pfam" id="PF19878"/>
    </source>
</evidence>
<comment type="caution">
    <text evidence="2">The sequence shown here is derived from an EMBL/GenBank/DDBJ whole genome shotgun (WGS) entry which is preliminary data.</text>
</comment>
<dbReference type="EMBL" id="BAAAPE010000002">
    <property type="protein sequence ID" value="GAA2067077.1"/>
    <property type="molecule type" value="Genomic_DNA"/>
</dbReference>
<evidence type="ECO:0000313" key="3">
    <source>
        <dbReference type="Proteomes" id="UP001500016"/>
    </source>
</evidence>
<dbReference type="RefSeq" id="WP_344525146.1">
    <property type="nucleotide sequence ID" value="NZ_BAAAPE010000002.1"/>
</dbReference>
<reference evidence="2 3" key="1">
    <citation type="journal article" date="2019" name="Int. J. Syst. Evol. Microbiol.">
        <title>The Global Catalogue of Microorganisms (GCM) 10K type strain sequencing project: providing services to taxonomists for standard genome sequencing and annotation.</title>
        <authorList>
            <consortium name="The Broad Institute Genomics Platform"/>
            <consortium name="The Broad Institute Genome Sequencing Center for Infectious Disease"/>
            <person name="Wu L."/>
            <person name="Ma J."/>
        </authorList>
    </citation>
    <scope>NUCLEOTIDE SEQUENCE [LARGE SCALE GENOMIC DNA]</scope>
    <source>
        <strain evidence="2 3">JCM 15478</strain>
    </source>
</reference>
<feature type="domain" description="DUF6351" evidence="1">
    <location>
        <begin position="49"/>
        <end position="714"/>
    </location>
</feature>